<evidence type="ECO:0000259" key="4">
    <source>
        <dbReference type="PROSITE" id="PS50891"/>
    </source>
</evidence>
<dbReference type="PROSITE" id="PS50891">
    <property type="entry name" value="LOB"/>
    <property type="match status" value="1"/>
</dbReference>
<organism evidence="5 6">
    <name type="scientific">Turnera subulata</name>
    <dbReference type="NCBI Taxonomy" id="218843"/>
    <lineage>
        <taxon>Eukaryota</taxon>
        <taxon>Viridiplantae</taxon>
        <taxon>Streptophyta</taxon>
        <taxon>Embryophyta</taxon>
        <taxon>Tracheophyta</taxon>
        <taxon>Spermatophyta</taxon>
        <taxon>Magnoliopsida</taxon>
        <taxon>eudicotyledons</taxon>
        <taxon>Gunneridae</taxon>
        <taxon>Pentapetalae</taxon>
        <taxon>rosids</taxon>
        <taxon>fabids</taxon>
        <taxon>Malpighiales</taxon>
        <taxon>Passifloraceae</taxon>
        <taxon>Turnera</taxon>
    </lineage>
</organism>
<dbReference type="PANTHER" id="PTHR31301">
    <property type="entry name" value="LOB DOMAIN-CONTAINING PROTEIN 4-RELATED"/>
    <property type="match status" value="1"/>
</dbReference>
<feature type="region of interest" description="Disordered" evidence="3">
    <location>
        <begin position="1"/>
        <end position="35"/>
    </location>
</feature>
<feature type="compositionally biased region" description="Low complexity" evidence="3">
    <location>
        <begin position="23"/>
        <end position="35"/>
    </location>
</feature>
<dbReference type="AlphaFoldDB" id="A0A9Q0J9W6"/>
<evidence type="ECO:0000256" key="2">
    <source>
        <dbReference type="SAM" id="Coils"/>
    </source>
</evidence>
<evidence type="ECO:0000313" key="6">
    <source>
        <dbReference type="Proteomes" id="UP001141552"/>
    </source>
</evidence>
<proteinExistence type="inferred from homology"/>
<dbReference type="EMBL" id="JAKUCV010004867">
    <property type="protein sequence ID" value="KAJ4833788.1"/>
    <property type="molecule type" value="Genomic_DNA"/>
</dbReference>
<accession>A0A9Q0J9W6</accession>
<dbReference type="PANTHER" id="PTHR31301:SF21">
    <property type="entry name" value="LOB DOMAIN-CONTAINING PROTEIN 27-RELATED"/>
    <property type="match status" value="1"/>
</dbReference>
<sequence length="229" mass="25571">MKKELSPNVTVSSTPTPTPTPTPTSSFTTSSSSTSKRPACAACKYQRKRCTRDCPLAPFFPAHCHKEFRNVHRLFGVKNVIGILNRVPHDKKADAMTSVVYEANARAVDPVRGCTHWIFLLELRVKHMEDELRRVRRDIAEYKTRRLEEEEEEEEDEEQREVVAEDVKVGIDDGWQDYVDQYICGGSGGNEHTSGGGGGLPLGLEGENNNHLDQMGVVVGSDPNEVFVK</sequence>
<dbReference type="Proteomes" id="UP001141552">
    <property type="component" value="Unassembled WGS sequence"/>
</dbReference>
<feature type="compositionally biased region" description="Low complexity" evidence="3">
    <location>
        <begin position="1"/>
        <end position="15"/>
    </location>
</feature>
<keyword evidence="2" id="KW-0175">Coiled coil</keyword>
<comment type="caution">
    <text evidence="5">The sequence shown here is derived from an EMBL/GenBank/DDBJ whole genome shotgun (WGS) entry which is preliminary data.</text>
</comment>
<evidence type="ECO:0000313" key="5">
    <source>
        <dbReference type="EMBL" id="KAJ4833788.1"/>
    </source>
</evidence>
<dbReference type="OrthoDB" id="1893065at2759"/>
<feature type="domain" description="LOB" evidence="4">
    <location>
        <begin position="38"/>
        <end position="139"/>
    </location>
</feature>
<reference evidence="5" key="1">
    <citation type="submission" date="2022-02" db="EMBL/GenBank/DDBJ databases">
        <authorList>
            <person name="Henning P.M."/>
            <person name="McCubbin A.G."/>
            <person name="Shore J.S."/>
        </authorList>
    </citation>
    <scope>NUCLEOTIDE SEQUENCE</scope>
    <source>
        <strain evidence="5">F60SS</strain>
        <tissue evidence="5">Leaves</tissue>
    </source>
</reference>
<evidence type="ECO:0000256" key="3">
    <source>
        <dbReference type="SAM" id="MobiDB-lite"/>
    </source>
</evidence>
<comment type="similarity">
    <text evidence="1">Belongs to the LOB domain-containing protein family.</text>
</comment>
<protein>
    <recommendedName>
        <fullName evidence="4">LOB domain-containing protein</fullName>
    </recommendedName>
</protein>
<feature type="coiled-coil region" evidence="2">
    <location>
        <begin position="118"/>
        <end position="167"/>
    </location>
</feature>
<reference evidence="5" key="2">
    <citation type="journal article" date="2023" name="Plants (Basel)">
        <title>Annotation of the Turnera subulata (Passifloraceae) Draft Genome Reveals the S-Locus Evolved after the Divergence of Turneroideae from Passifloroideae in a Stepwise Manner.</title>
        <authorList>
            <person name="Henning P.M."/>
            <person name="Roalson E.H."/>
            <person name="Mir W."/>
            <person name="McCubbin A.G."/>
            <person name="Shore J.S."/>
        </authorList>
    </citation>
    <scope>NUCLEOTIDE SEQUENCE</scope>
    <source>
        <strain evidence="5">F60SS</strain>
    </source>
</reference>
<gene>
    <name evidence="5" type="ORF">Tsubulata_014703</name>
</gene>
<evidence type="ECO:0000256" key="1">
    <source>
        <dbReference type="ARBA" id="ARBA00005474"/>
    </source>
</evidence>
<dbReference type="InterPro" id="IPR004883">
    <property type="entry name" value="LOB"/>
</dbReference>
<dbReference type="Pfam" id="PF03195">
    <property type="entry name" value="LOB"/>
    <property type="match status" value="1"/>
</dbReference>
<keyword evidence="6" id="KW-1185">Reference proteome</keyword>
<name>A0A9Q0J9W6_9ROSI</name>